<comment type="caution">
    <text evidence="1">The sequence shown here is derived from an EMBL/GenBank/DDBJ whole genome shotgun (WGS) entry which is preliminary data.</text>
</comment>
<dbReference type="Gramene" id="OE9A002419T1">
    <property type="protein sequence ID" value="OE9A002419C1"/>
    <property type="gene ID" value="OE9A002419"/>
</dbReference>
<evidence type="ECO:0000313" key="1">
    <source>
        <dbReference type="EMBL" id="CAA2984461.1"/>
    </source>
</evidence>
<dbReference type="AlphaFoldDB" id="A0A8S0RWI9"/>
<evidence type="ECO:0000313" key="2">
    <source>
        <dbReference type="Proteomes" id="UP000594638"/>
    </source>
</evidence>
<proteinExistence type="predicted"/>
<protein>
    <submittedName>
        <fullName evidence="1">Uncharacterized protein</fullName>
    </submittedName>
</protein>
<keyword evidence="2" id="KW-1185">Reference proteome</keyword>
<organism evidence="1 2">
    <name type="scientific">Olea europaea subsp. europaea</name>
    <dbReference type="NCBI Taxonomy" id="158383"/>
    <lineage>
        <taxon>Eukaryota</taxon>
        <taxon>Viridiplantae</taxon>
        <taxon>Streptophyta</taxon>
        <taxon>Embryophyta</taxon>
        <taxon>Tracheophyta</taxon>
        <taxon>Spermatophyta</taxon>
        <taxon>Magnoliopsida</taxon>
        <taxon>eudicotyledons</taxon>
        <taxon>Gunneridae</taxon>
        <taxon>Pentapetalae</taxon>
        <taxon>asterids</taxon>
        <taxon>lamiids</taxon>
        <taxon>Lamiales</taxon>
        <taxon>Oleaceae</taxon>
        <taxon>Oleeae</taxon>
        <taxon>Olea</taxon>
    </lineage>
</organism>
<reference evidence="1 2" key="1">
    <citation type="submission" date="2019-12" db="EMBL/GenBank/DDBJ databases">
        <authorList>
            <person name="Alioto T."/>
            <person name="Alioto T."/>
            <person name="Gomez Garrido J."/>
        </authorList>
    </citation>
    <scope>NUCLEOTIDE SEQUENCE [LARGE SCALE GENOMIC DNA]</scope>
</reference>
<gene>
    <name evidence="1" type="ORF">OLEA9_A002419</name>
</gene>
<dbReference type="EMBL" id="CACTIH010003764">
    <property type="protein sequence ID" value="CAA2984461.1"/>
    <property type="molecule type" value="Genomic_DNA"/>
</dbReference>
<dbReference type="Proteomes" id="UP000594638">
    <property type="component" value="Unassembled WGS sequence"/>
</dbReference>
<sequence length="91" mass="9860">MHWRSDDSLLNLNWLSHLDPTQNTATFAYGNIVVVAADAAAAATIDDYFRVTEDWSLNAATSAYGNTAIVDNVIAATDDDDDLLVVEVISQ</sequence>
<name>A0A8S0RWI9_OLEEU</name>
<accession>A0A8S0RWI9</accession>